<proteinExistence type="inferred from homology"/>
<reference evidence="3 4" key="1">
    <citation type="submission" date="2018-05" db="EMBL/GenBank/DDBJ databases">
        <title>Genomic Encyclopedia of Type Strains, Phase IV (KMG-IV): sequencing the most valuable type-strain genomes for metagenomic binning, comparative biology and taxonomic classification.</title>
        <authorList>
            <person name="Goeker M."/>
        </authorList>
    </citation>
    <scope>NUCLEOTIDE SEQUENCE [LARGE SCALE GENOMIC DNA]</scope>
    <source>
        <strain evidence="3 4">DSM 26006</strain>
    </source>
</reference>
<dbReference type="InterPro" id="IPR037021">
    <property type="entry name" value="RnfH_sf"/>
</dbReference>
<name>A0A317RFQ8_9BURK</name>
<dbReference type="PANTHER" id="PTHR37483">
    <property type="entry name" value="UPF0125 PROTEIN RATB"/>
    <property type="match status" value="1"/>
</dbReference>
<comment type="caution">
    <text evidence="3">The sequence shown here is derived from an EMBL/GenBank/DDBJ whole genome shotgun (WGS) entry which is preliminary data.</text>
</comment>
<accession>A0A317RFQ8</accession>
<organism evidence="3 4">
    <name type="scientific">Melaminivora alkalimesophila</name>
    <dbReference type="NCBI Taxonomy" id="1165852"/>
    <lineage>
        <taxon>Bacteria</taxon>
        <taxon>Pseudomonadati</taxon>
        <taxon>Pseudomonadota</taxon>
        <taxon>Betaproteobacteria</taxon>
        <taxon>Burkholderiales</taxon>
        <taxon>Comamonadaceae</taxon>
        <taxon>Melaminivora</taxon>
    </lineage>
</organism>
<evidence type="ECO:0000256" key="2">
    <source>
        <dbReference type="HAMAP-Rule" id="MF_00460"/>
    </source>
</evidence>
<dbReference type="InterPro" id="IPR016155">
    <property type="entry name" value="Mopterin_synth/thiamin_S_b"/>
</dbReference>
<dbReference type="Pfam" id="PF03658">
    <property type="entry name" value="Ub-RnfH"/>
    <property type="match status" value="1"/>
</dbReference>
<dbReference type="OrthoDB" id="9796575at2"/>
<dbReference type="RefSeq" id="WP_019373810.1">
    <property type="nucleotide sequence ID" value="NZ_ALEE01000374.1"/>
</dbReference>
<gene>
    <name evidence="3" type="ORF">DFR36_101429</name>
</gene>
<dbReference type="Gene3D" id="3.10.20.280">
    <property type="entry name" value="RnfH-like"/>
    <property type="match status" value="1"/>
</dbReference>
<dbReference type="PANTHER" id="PTHR37483:SF1">
    <property type="entry name" value="UPF0125 PROTEIN RATB"/>
    <property type="match status" value="1"/>
</dbReference>
<dbReference type="HAMAP" id="MF_00460">
    <property type="entry name" value="UPF0125_RnfH"/>
    <property type="match status" value="1"/>
</dbReference>
<sequence length="118" mass="12278">MAEAGPASGQGQVQVTVCASLAPGTAQEWQLQLPQGATVGDALNAAGLAPGGDLPELAFGIWGRPVGPEERLCDGDRLECCRPLTVDPKVARRQRFARQGARAAGLFAKRRPGAKPGY</sequence>
<evidence type="ECO:0000313" key="4">
    <source>
        <dbReference type="Proteomes" id="UP000246483"/>
    </source>
</evidence>
<evidence type="ECO:0000256" key="1">
    <source>
        <dbReference type="ARBA" id="ARBA00010645"/>
    </source>
</evidence>
<dbReference type="AlphaFoldDB" id="A0A317RFQ8"/>
<protein>
    <recommendedName>
        <fullName evidence="2">UPF0125 protein DFR36_101429</fullName>
    </recommendedName>
</protein>
<dbReference type="InterPro" id="IPR005346">
    <property type="entry name" value="RnfH"/>
</dbReference>
<evidence type="ECO:0000313" key="3">
    <source>
        <dbReference type="EMBL" id="PWW48918.1"/>
    </source>
</evidence>
<keyword evidence="4" id="KW-1185">Reference proteome</keyword>
<dbReference type="EMBL" id="QGUB01000001">
    <property type="protein sequence ID" value="PWW48918.1"/>
    <property type="molecule type" value="Genomic_DNA"/>
</dbReference>
<comment type="similarity">
    <text evidence="1 2">Belongs to the UPF0125 (RnfH) family.</text>
</comment>
<dbReference type="SUPFAM" id="SSF54285">
    <property type="entry name" value="MoaD/ThiS"/>
    <property type="match status" value="1"/>
</dbReference>
<dbReference type="Proteomes" id="UP000246483">
    <property type="component" value="Unassembled WGS sequence"/>
</dbReference>